<organism evidence="2">
    <name type="scientific">Anopheles darlingi</name>
    <name type="common">Mosquito</name>
    <dbReference type="NCBI Taxonomy" id="43151"/>
    <lineage>
        <taxon>Eukaryota</taxon>
        <taxon>Metazoa</taxon>
        <taxon>Ecdysozoa</taxon>
        <taxon>Arthropoda</taxon>
        <taxon>Hexapoda</taxon>
        <taxon>Insecta</taxon>
        <taxon>Pterygota</taxon>
        <taxon>Neoptera</taxon>
        <taxon>Endopterygota</taxon>
        <taxon>Diptera</taxon>
        <taxon>Nematocera</taxon>
        <taxon>Culicoidea</taxon>
        <taxon>Culicidae</taxon>
        <taxon>Anophelinae</taxon>
        <taxon>Anopheles</taxon>
    </lineage>
</organism>
<evidence type="ECO:0000313" key="2">
    <source>
        <dbReference type="EMBL" id="MBW70912.1"/>
    </source>
</evidence>
<keyword evidence="1" id="KW-0732">Signal</keyword>
<proteinExistence type="predicted"/>
<protein>
    <recommendedName>
        <fullName evidence="3">Secreted protein</fullName>
    </recommendedName>
</protein>
<accession>A0A2M4D002</accession>
<sequence>MMRKAEASATILASLSLVVAVSVSMVVPIVADPATSDSSARGIPSGSAVAMATIGVSSQSESSSGLLEETLAVLDAATTLEVAIFVFSSNCLTFASFSSPSSSQMRFWRSTSLALFSSSCVCRLRIVSWSTSMCMIFFFSSLSVAEQSTASLARSVSLV</sequence>
<reference evidence="2" key="1">
    <citation type="submission" date="2018-01" db="EMBL/GenBank/DDBJ databases">
        <title>An insight into the sialome of Amazonian anophelines.</title>
        <authorList>
            <person name="Ribeiro J.M."/>
            <person name="Scarpassa V."/>
            <person name="Calvo E."/>
        </authorList>
    </citation>
    <scope>NUCLEOTIDE SEQUENCE</scope>
</reference>
<evidence type="ECO:0008006" key="3">
    <source>
        <dbReference type="Google" id="ProtNLM"/>
    </source>
</evidence>
<dbReference type="EMBL" id="GGFL01006734">
    <property type="protein sequence ID" value="MBW70912.1"/>
    <property type="molecule type" value="Transcribed_RNA"/>
</dbReference>
<feature type="signal peptide" evidence="1">
    <location>
        <begin position="1"/>
        <end position="31"/>
    </location>
</feature>
<name>A0A2M4D002_ANODA</name>
<evidence type="ECO:0000256" key="1">
    <source>
        <dbReference type="SAM" id="SignalP"/>
    </source>
</evidence>
<dbReference type="AlphaFoldDB" id="A0A2M4D002"/>
<feature type="chain" id="PRO_5014733925" description="Secreted protein" evidence="1">
    <location>
        <begin position="32"/>
        <end position="159"/>
    </location>
</feature>